<dbReference type="NCBIfam" id="NF004931">
    <property type="entry name" value="PRK06287.1-2"/>
    <property type="match status" value="1"/>
</dbReference>
<evidence type="ECO:0000313" key="8">
    <source>
        <dbReference type="EMBL" id="GBF35787.1"/>
    </source>
</evidence>
<organism evidence="8 9">
    <name type="scientific">Methanofervidicoccus abyssi</name>
    <dbReference type="NCBI Taxonomy" id="2082189"/>
    <lineage>
        <taxon>Archaea</taxon>
        <taxon>Methanobacteriati</taxon>
        <taxon>Methanobacteriota</taxon>
        <taxon>Methanomada group</taxon>
        <taxon>Methanococci</taxon>
        <taxon>Methanococcales</taxon>
        <taxon>Methanofervidicoccus</taxon>
    </lineage>
</organism>
<keyword evidence="4 6" id="KW-1133">Transmembrane helix</keyword>
<evidence type="ECO:0000256" key="6">
    <source>
        <dbReference type="SAM" id="Phobius"/>
    </source>
</evidence>
<dbReference type="AlphaFoldDB" id="A0A401HNF0"/>
<dbReference type="GO" id="GO:0005886">
    <property type="term" value="C:plasma membrane"/>
    <property type="evidence" value="ECO:0007669"/>
    <property type="project" value="UniProtKB-SubCell"/>
</dbReference>
<name>A0A401HNF0_9EURY</name>
<evidence type="ECO:0000256" key="5">
    <source>
        <dbReference type="ARBA" id="ARBA00023136"/>
    </source>
</evidence>
<dbReference type="Proteomes" id="UP000290527">
    <property type="component" value="Unassembled WGS sequence"/>
</dbReference>
<reference evidence="8 9" key="1">
    <citation type="journal article" date="2019" name="Int. J. Syst. Evol. Microbiol.">
        <title>Methanofervidicoccus abyssi gen. nov., sp. nov., a hydrogenotrophic methanogen, isolated from a hydrothermal vent chimney in the Mid-Cayman Spreading Center, the Caribbean Sea.</title>
        <authorList>
            <person name="Sakai S."/>
            <person name="Takaki Y."/>
            <person name="Miyazaki M."/>
            <person name="Ogawara M."/>
            <person name="Yanagawa K."/>
            <person name="Miyazaki J."/>
            <person name="Takai K."/>
        </authorList>
    </citation>
    <scope>NUCLEOTIDE SEQUENCE [LARGE SCALE GENOMIC DNA]</scope>
    <source>
        <strain evidence="8 9">HHB</strain>
    </source>
</reference>
<evidence type="ECO:0000256" key="3">
    <source>
        <dbReference type="ARBA" id="ARBA00022692"/>
    </source>
</evidence>
<evidence type="ECO:0000256" key="1">
    <source>
        <dbReference type="ARBA" id="ARBA00004236"/>
    </source>
</evidence>
<comment type="subcellular location">
    <subcellularLocation>
        <location evidence="1">Cell membrane</location>
    </subcellularLocation>
</comment>
<feature type="transmembrane region" description="Helical" evidence="6">
    <location>
        <begin position="80"/>
        <end position="102"/>
    </location>
</feature>
<feature type="transmembrane region" description="Helical" evidence="6">
    <location>
        <begin position="7"/>
        <end position="26"/>
    </location>
</feature>
<keyword evidence="3 6" id="KW-0812">Transmembrane</keyword>
<evidence type="ECO:0000256" key="4">
    <source>
        <dbReference type="ARBA" id="ARBA00022989"/>
    </source>
</evidence>
<sequence>MDKMDKIIYGGLIIAFLISILSPFLASTNPDGLESTAEKVINEKVLHQNLEEIGLKEEGSVIPAPMPDYGIEGMGKIGEIIALVVGTMIALGLTYGLSKVLVKNKSSQYNQ</sequence>
<dbReference type="Pfam" id="PF13190">
    <property type="entry name" value="PDGLE"/>
    <property type="match status" value="1"/>
</dbReference>
<comment type="caution">
    <text evidence="8">The sequence shown here is derived from an EMBL/GenBank/DDBJ whole genome shotgun (WGS) entry which is preliminary data.</text>
</comment>
<dbReference type="InterPro" id="IPR025937">
    <property type="entry name" value="PDGLE_dom"/>
</dbReference>
<evidence type="ECO:0000256" key="2">
    <source>
        <dbReference type="ARBA" id="ARBA00022475"/>
    </source>
</evidence>
<feature type="domain" description="PDGLE" evidence="7">
    <location>
        <begin position="6"/>
        <end position="101"/>
    </location>
</feature>
<evidence type="ECO:0000259" key="7">
    <source>
        <dbReference type="Pfam" id="PF13190"/>
    </source>
</evidence>
<gene>
    <name evidence="8" type="ORF">MHHB_P0012</name>
</gene>
<accession>A0A401HNF0</accession>
<dbReference type="OrthoDB" id="142687at2157"/>
<protein>
    <submittedName>
        <fullName evidence="8">Cobalt/nickel transport protein</fullName>
    </submittedName>
</protein>
<proteinExistence type="predicted"/>
<dbReference type="RefSeq" id="WP_131006586.1">
    <property type="nucleotide sequence ID" value="NZ_BFAX01000001.1"/>
</dbReference>
<dbReference type="EMBL" id="BFAX01000001">
    <property type="protein sequence ID" value="GBF35787.1"/>
    <property type="molecule type" value="Genomic_DNA"/>
</dbReference>
<evidence type="ECO:0000313" key="9">
    <source>
        <dbReference type="Proteomes" id="UP000290527"/>
    </source>
</evidence>
<keyword evidence="2" id="KW-1003">Cell membrane</keyword>
<keyword evidence="9" id="KW-1185">Reference proteome</keyword>
<keyword evidence="5 6" id="KW-0472">Membrane</keyword>